<dbReference type="EC" id="5.1.3.15" evidence="4"/>
<dbReference type="CDD" id="cd09020">
    <property type="entry name" value="D-hex-6-P-epi_like"/>
    <property type="match status" value="1"/>
</dbReference>
<dbReference type="InterPro" id="IPR025532">
    <property type="entry name" value="G6P_1-epimerase"/>
</dbReference>
<dbReference type="SUPFAM" id="SSF74650">
    <property type="entry name" value="Galactose mutarotase-like"/>
    <property type="match status" value="1"/>
</dbReference>
<evidence type="ECO:0000256" key="1">
    <source>
        <dbReference type="ARBA" id="ARBA00001096"/>
    </source>
</evidence>
<evidence type="ECO:0000313" key="5">
    <source>
        <dbReference type="EMBL" id="QZN98027.1"/>
    </source>
</evidence>
<evidence type="ECO:0000256" key="3">
    <source>
        <dbReference type="ARBA" id="ARBA00023235"/>
    </source>
</evidence>
<gene>
    <name evidence="5" type="ORF">K6K13_10455</name>
</gene>
<dbReference type="PIRSF" id="PIRSF016020">
    <property type="entry name" value="PHexose_mutarotase"/>
    <property type="match status" value="1"/>
</dbReference>
<organism evidence="5 6">
    <name type="scientific">Symbiopectobacterium purcellii</name>
    <dbReference type="NCBI Taxonomy" id="2871826"/>
    <lineage>
        <taxon>Bacteria</taxon>
        <taxon>Pseudomonadati</taxon>
        <taxon>Pseudomonadota</taxon>
        <taxon>Gammaproteobacteria</taxon>
        <taxon>Enterobacterales</taxon>
        <taxon>Enterobacteriaceae</taxon>
    </lineage>
</organism>
<comment type="catalytic activity">
    <reaction evidence="1">
        <text>alpha-D-glucose 6-phosphate = beta-D-glucose 6-phosphate</text>
        <dbReference type="Rhea" id="RHEA:16249"/>
        <dbReference type="ChEBI" id="CHEBI:58225"/>
        <dbReference type="ChEBI" id="CHEBI:58247"/>
        <dbReference type="EC" id="5.1.3.15"/>
    </reaction>
</comment>
<dbReference type="Gene3D" id="2.70.98.10">
    <property type="match status" value="1"/>
</dbReference>
<dbReference type="InterPro" id="IPR008183">
    <property type="entry name" value="Aldose_1/G6P_1-epimerase"/>
</dbReference>
<evidence type="ECO:0000313" key="6">
    <source>
        <dbReference type="Proteomes" id="UP000825886"/>
    </source>
</evidence>
<dbReference type="Pfam" id="PF01263">
    <property type="entry name" value="Aldose_epim"/>
    <property type="match status" value="1"/>
</dbReference>
<protein>
    <recommendedName>
        <fullName evidence="4">Putative glucose-6-phosphate 1-epimerase</fullName>
        <ecNumber evidence="4">5.1.3.15</ecNumber>
    </recommendedName>
</protein>
<proteinExistence type="inferred from homology"/>
<dbReference type="PANTHER" id="PTHR11122">
    <property type="entry name" value="APOSPORY-ASSOCIATED PROTEIN C-RELATED"/>
    <property type="match status" value="1"/>
</dbReference>
<keyword evidence="6" id="KW-1185">Reference proteome</keyword>
<keyword evidence="3 4" id="KW-0413">Isomerase</keyword>
<dbReference type="EMBL" id="CP081864">
    <property type="protein sequence ID" value="QZN98027.1"/>
    <property type="molecule type" value="Genomic_DNA"/>
</dbReference>
<evidence type="ECO:0000256" key="4">
    <source>
        <dbReference type="PIRNR" id="PIRNR016020"/>
    </source>
</evidence>
<sequence length="280" mass="30856">MKSEISSTLTQRQIDQLPVIVVDHPQVRAAVTLQGAHLLHWQPQGEPPVLWLSDNMPFAEGVAIRGGVPICFPWFGPFAEPNHGFARLLPLEFTAHREDANGVELTFTLRDTPETLASWPHAFTLTARYKLGKTCTIELEAQGDYSITSALHTYFKIGDIDHIRVSGLGDTFIDKVNQGKLTTQGGDLTFSARTDRIYTHPEAVSSIVDPTLKRTIDVHHTHHSDAVAWNPAAEVSKTIADMPDDGYKTFVCVETARVTQPFVATPAAPARLTTVISVKR</sequence>
<name>A0ABX9AS20_9ENTR</name>
<evidence type="ECO:0000256" key="2">
    <source>
        <dbReference type="ARBA" id="ARBA00005866"/>
    </source>
</evidence>
<dbReference type="InterPro" id="IPR011013">
    <property type="entry name" value="Gal_mutarotase_sf_dom"/>
</dbReference>
<comment type="similarity">
    <text evidence="2 4">Belongs to the glucose-6-phosphate 1-epimerase family.</text>
</comment>
<dbReference type="PANTHER" id="PTHR11122:SF13">
    <property type="entry name" value="GLUCOSE-6-PHOSPHATE 1-EPIMERASE"/>
    <property type="match status" value="1"/>
</dbReference>
<dbReference type="InterPro" id="IPR014718">
    <property type="entry name" value="GH-type_carb-bd"/>
</dbReference>
<accession>A0ABX9AS20</accession>
<dbReference type="Proteomes" id="UP000825886">
    <property type="component" value="Chromosome"/>
</dbReference>
<reference evidence="5 6" key="1">
    <citation type="submission" date="2021-08" db="EMBL/GenBank/DDBJ databases">
        <title>Culture and genomic analysis of Symbiopectobacterium purcellii sp. nov. gen. nov., isolated from the leafhopper Empoasca decipiens.</title>
        <authorList>
            <person name="Nadal-Jimenez P."/>
            <person name="Siozios S."/>
            <person name="Halliday N."/>
            <person name="Camara M."/>
            <person name="Hurst G.D.D."/>
        </authorList>
    </citation>
    <scope>NUCLEOTIDE SEQUENCE [LARGE SCALE GENOMIC DNA]</scope>
    <source>
        <strain evidence="5 6">SyEd1</strain>
    </source>
</reference>